<evidence type="ECO:0000256" key="4">
    <source>
        <dbReference type="ARBA" id="ARBA00022475"/>
    </source>
</evidence>
<dbReference type="FunFam" id="3.40.50.300:FF:000224">
    <property type="entry name" value="Energy-coupling factor transporter ATP-binding protein EcfA"/>
    <property type="match status" value="1"/>
</dbReference>
<dbReference type="AlphaFoldDB" id="A0A0L0W831"/>
<evidence type="ECO:0000313" key="11">
    <source>
        <dbReference type="Proteomes" id="UP000037267"/>
    </source>
</evidence>
<dbReference type="PANTHER" id="PTHR43553">
    <property type="entry name" value="HEAVY METAL TRANSPORTER"/>
    <property type="match status" value="1"/>
</dbReference>
<dbReference type="Pfam" id="PF00005">
    <property type="entry name" value="ABC_tran"/>
    <property type="match status" value="1"/>
</dbReference>
<keyword evidence="8" id="KW-0472">Membrane</keyword>
<reference evidence="11" key="1">
    <citation type="submission" date="2015-07" db="EMBL/GenBank/DDBJ databases">
        <title>Draft genome sequence of the purine-degrading Gottschalkia purinilyticum DSM 1384 (formerly Clostridium purinilyticum).</title>
        <authorList>
            <person name="Poehlein A."/>
            <person name="Schiel-Bengelsdorf B."/>
            <person name="Bengelsdorf F.R."/>
            <person name="Daniel R."/>
            <person name="Duerre P."/>
        </authorList>
    </citation>
    <scope>NUCLEOTIDE SEQUENCE [LARGE SCALE GENOMIC DNA]</scope>
    <source>
        <strain evidence="11">DSM 1384</strain>
    </source>
</reference>
<dbReference type="InterPro" id="IPR027417">
    <property type="entry name" value="P-loop_NTPase"/>
</dbReference>
<dbReference type="PATRIC" id="fig|1503.3.peg.433"/>
<evidence type="ECO:0000256" key="3">
    <source>
        <dbReference type="ARBA" id="ARBA00022448"/>
    </source>
</evidence>
<dbReference type="PANTHER" id="PTHR43553:SF27">
    <property type="entry name" value="ENERGY-COUPLING FACTOR TRANSPORTER ATP-BINDING PROTEIN ECFA2"/>
    <property type="match status" value="1"/>
</dbReference>
<evidence type="ECO:0000256" key="6">
    <source>
        <dbReference type="ARBA" id="ARBA00022840"/>
    </source>
</evidence>
<organism evidence="10 11">
    <name type="scientific">Gottschalkia purinilytica</name>
    <name type="common">Clostridium purinilyticum</name>
    <dbReference type="NCBI Taxonomy" id="1503"/>
    <lineage>
        <taxon>Bacteria</taxon>
        <taxon>Bacillati</taxon>
        <taxon>Bacillota</taxon>
        <taxon>Tissierellia</taxon>
        <taxon>Tissierellales</taxon>
        <taxon>Gottschalkiaceae</taxon>
        <taxon>Gottschalkia</taxon>
    </lineage>
</organism>
<keyword evidence="5" id="KW-0547">Nucleotide-binding</keyword>
<keyword evidence="6" id="KW-0067">ATP-binding</keyword>
<evidence type="ECO:0000256" key="2">
    <source>
        <dbReference type="ARBA" id="ARBA00005417"/>
    </source>
</evidence>
<evidence type="ECO:0000313" key="10">
    <source>
        <dbReference type="EMBL" id="KNF07699.1"/>
    </source>
</evidence>
<evidence type="ECO:0000256" key="5">
    <source>
        <dbReference type="ARBA" id="ARBA00022741"/>
    </source>
</evidence>
<dbReference type="RefSeq" id="WP_162198916.1">
    <property type="nucleotide sequence ID" value="NZ_LGSS01000013.1"/>
</dbReference>
<dbReference type="GO" id="GO:0043190">
    <property type="term" value="C:ATP-binding cassette (ABC) transporter complex"/>
    <property type="evidence" value="ECO:0007669"/>
    <property type="project" value="TreeGrafter"/>
</dbReference>
<feature type="domain" description="ABC transporter" evidence="9">
    <location>
        <begin position="2"/>
        <end position="203"/>
    </location>
</feature>
<name>A0A0L0W831_GOTPU</name>
<evidence type="ECO:0000256" key="8">
    <source>
        <dbReference type="ARBA" id="ARBA00023136"/>
    </source>
</evidence>
<dbReference type="GO" id="GO:0016887">
    <property type="term" value="F:ATP hydrolysis activity"/>
    <property type="evidence" value="ECO:0007669"/>
    <property type="project" value="InterPro"/>
</dbReference>
<dbReference type="InterPro" id="IPR003439">
    <property type="entry name" value="ABC_transporter-like_ATP-bd"/>
</dbReference>
<keyword evidence="4" id="KW-1003">Cell membrane</keyword>
<dbReference type="GO" id="GO:0005524">
    <property type="term" value="F:ATP binding"/>
    <property type="evidence" value="ECO:0007669"/>
    <property type="project" value="UniProtKB-KW"/>
</dbReference>
<keyword evidence="7" id="KW-1278">Translocase</keyword>
<proteinExistence type="inferred from homology"/>
<accession>A0A0L0W831</accession>
<gene>
    <name evidence="10" type="ORF">CLPU_13c00410</name>
</gene>
<comment type="caution">
    <text evidence="10">The sequence shown here is derived from an EMBL/GenBank/DDBJ whole genome shotgun (WGS) entry which is preliminary data.</text>
</comment>
<dbReference type="CDD" id="cd03225">
    <property type="entry name" value="ABC_cobalt_CbiO_domain1"/>
    <property type="match status" value="1"/>
</dbReference>
<comment type="similarity">
    <text evidence="2">Belongs to the ABC transporter superfamily.</text>
</comment>
<dbReference type="Proteomes" id="UP000037267">
    <property type="component" value="Unassembled WGS sequence"/>
</dbReference>
<sequence>MIELDNVSFRYKNVEALSNINIKINKGDSVAIIGSNGSGKSTLLKLLNGLVFSDRGRYTFEGIEINEKIMNNSKFSSLFHKKIGFIFQNSDSQLFCPTVYDEIAFGPRQMNMNEENVDQRVKDCLELFNIEHLMKAPPYNLSEGEKKKVAIASVLSLNPNVLVLDEPTNNLDPRTKNFLKDILIKLNFHGKTIICATHDFEYL</sequence>
<evidence type="ECO:0000256" key="1">
    <source>
        <dbReference type="ARBA" id="ARBA00004202"/>
    </source>
</evidence>
<protein>
    <submittedName>
        <fullName evidence="10">ABC-type cobalt transport system, ATPase component</fullName>
    </submittedName>
</protein>
<dbReference type="SUPFAM" id="SSF52540">
    <property type="entry name" value="P-loop containing nucleoside triphosphate hydrolases"/>
    <property type="match status" value="1"/>
</dbReference>
<evidence type="ECO:0000259" key="9">
    <source>
        <dbReference type="PROSITE" id="PS50893"/>
    </source>
</evidence>
<keyword evidence="3" id="KW-0813">Transport</keyword>
<dbReference type="EMBL" id="LGSS01000013">
    <property type="protein sequence ID" value="KNF07699.1"/>
    <property type="molecule type" value="Genomic_DNA"/>
</dbReference>
<evidence type="ECO:0000256" key="7">
    <source>
        <dbReference type="ARBA" id="ARBA00022967"/>
    </source>
</evidence>
<keyword evidence="11" id="KW-1185">Reference proteome</keyword>
<dbReference type="Gene3D" id="3.40.50.300">
    <property type="entry name" value="P-loop containing nucleotide triphosphate hydrolases"/>
    <property type="match status" value="1"/>
</dbReference>
<dbReference type="STRING" id="1503.CLPU_13c00410"/>
<dbReference type="GO" id="GO:0042626">
    <property type="term" value="F:ATPase-coupled transmembrane transporter activity"/>
    <property type="evidence" value="ECO:0007669"/>
    <property type="project" value="TreeGrafter"/>
</dbReference>
<dbReference type="InterPro" id="IPR015856">
    <property type="entry name" value="ABC_transpr_CbiO/EcfA_su"/>
</dbReference>
<comment type="subcellular location">
    <subcellularLocation>
        <location evidence="1">Cell membrane</location>
        <topology evidence="1">Peripheral membrane protein</topology>
    </subcellularLocation>
</comment>
<dbReference type="PROSITE" id="PS50893">
    <property type="entry name" value="ABC_TRANSPORTER_2"/>
    <property type="match status" value="1"/>
</dbReference>
<dbReference type="InterPro" id="IPR050095">
    <property type="entry name" value="ECF_ABC_transporter_ATP-bd"/>
</dbReference>